<keyword evidence="2" id="KW-1185">Reference proteome</keyword>
<evidence type="ECO:0000313" key="1">
    <source>
        <dbReference type="EMBL" id="CAH2268042.1"/>
    </source>
</evidence>
<evidence type="ECO:0000313" key="2">
    <source>
        <dbReference type="Proteomes" id="UP000838756"/>
    </source>
</evidence>
<organism evidence="1 2">
    <name type="scientific">Pararge aegeria aegeria</name>
    <dbReference type="NCBI Taxonomy" id="348720"/>
    <lineage>
        <taxon>Eukaryota</taxon>
        <taxon>Metazoa</taxon>
        <taxon>Ecdysozoa</taxon>
        <taxon>Arthropoda</taxon>
        <taxon>Hexapoda</taxon>
        <taxon>Insecta</taxon>
        <taxon>Pterygota</taxon>
        <taxon>Neoptera</taxon>
        <taxon>Endopterygota</taxon>
        <taxon>Lepidoptera</taxon>
        <taxon>Glossata</taxon>
        <taxon>Ditrysia</taxon>
        <taxon>Papilionoidea</taxon>
        <taxon>Nymphalidae</taxon>
        <taxon>Satyrinae</taxon>
        <taxon>Satyrini</taxon>
        <taxon>Parargina</taxon>
        <taxon>Pararge</taxon>
    </lineage>
</organism>
<dbReference type="OrthoDB" id="9996331at2759"/>
<comment type="caution">
    <text evidence="1">The sequence shown here is derived from an EMBL/GenBank/DDBJ whole genome shotgun (WGS) entry which is preliminary data.</text>
</comment>
<dbReference type="Proteomes" id="UP000838756">
    <property type="component" value="Unassembled WGS sequence"/>
</dbReference>
<reference evidence="1" key="1">
    <citation type="submission" date="2022-03" db="EMBL/GenBank/DDBJ databases">
        <authorList>
            <person name="Lindestad O."/>
        </authorList>
    </citation>
    <scope>NUCLEOTIDE SEQUENCE</scope>
</reference>
<dbReference type="Gene3D" id="3.30.420.10">
    <property type="entry name" value="Ribonuclease H-like superfamily/Ribonuclease H"/>
    <property type="match status" value="1"/>
</dbReference>
<proteinExistence type="predicted"/>
<dbReference type="AlphaFoldDB" id="A0A8S4SLF8"/>
<sequence length="66" mass="7658">MSYRLPHISVTIIVFMQDNARPHTDRVTQAYLNDMNITVMEWPIKPTFVLRNCHHVLVGCDNLSCT</sequence>
<name>A0A8S4SLF8_9NEOP</name>
<dbReference type="GO" id="GO:0003676">
    <property type="term" value="F:nucleic acid binding"/>
    <property type="evidence" value="ECO:0007669"/>
    <property type="project" value="InterPro"/>
</dbReference>
<dbReference type="InterPro" id="IPR036397">
    <property type="entry name" value="RNaseH_sf"/>
</dbReference>
<dbReference type="EMBL" id="CAKXAJ010026414">
    <property type="protein sequence ID" value="CAH2268042.1"/>
    <property type="molecule type" value="Genomic_DNA"/>
</dbReference>
<accession>A0A8S4SLF8</accession>
<protein>
    <submittedName>
        <fullName evidence="1">Jg10352 protein</fullName>
    </submittedName>
</protein>
<gene>
    <name evidence="1" type="primary">jg10352</name>
    <name evidence="1" type="ORF">PAEG_LOCUS26495</name>
</gene>